<name>A0ABR1UPT3_9PEZI</name>
<sequence length="129" mass="13808">MASRIPRIHSRAIRAVAPSVPRLSLPRTTTPVAAGHFSTTTLGAQAESGSAKSSSQSEQQQKQNPVEIQGKDGDPKPEGHKKTIAELDDEMMKKMSGIAGDGGSAGVEYEDGQPVAMKRSVKNNMFRYI</sequence>
<protein>
    <submittedName>
        <fullName evidence="2">Uncharacterized protein</fullName>
    </submittedName>
</protein>
<comment type="caution">
    <text evidence="2">The sequence shown here is derived from an EMBL/GenBank/DDBJ whole genome shotgun (WGS) entry which is preliminary data.</text>
</comment>
<gene>
    <name evidence="2" type="ORF">PG996_009769</name>
</gene>
<evidence type="ECO:0000313" key="3">
    <source>
        <dbReference type="Proteomes" id="UP001446871"/>
    </source>
</evidence>
<dbReference type="EMBL" id="JAQQWM010000006">
    <property type="protein sequence ID" value="KAK8059839.1"/>
    <property type="molecule type" value="Genomic_DNA"/>
</dbReference>
<evidence type="ECO:0000313" key="2">
    <source>
        <dbReference type="EMBL" id="KAK8059839.1"/>
    </source>
</evidence>
<reference evidence="2 3" key="1">
    <citation type="submission" date="2023-01" db="EMBL/GenBank/DDBJ databases">
        <title>Analysis of 21 Apiospora genomes using comparative genomics revels a genus with tremendous synthesis potential of carbohydrate active enzymes and secondary metabolites.</title>
        <authorList>
            <person name="Sorensen T."/>
        </authorList>
    </citation>
    <scope>NUCLEOTIDE SEQUENCE [LARGE SCALE GENOMIC DNA]</scope>
    <source>
        <strain evidence="2 3">CBS 83171</strain>
    </source>
</reference>
<evidence type="ECO:0000256" key="1">
    <source>
        <dbReference type="SAM" id="MobiDB-lite"/>
    </source>
</evidence>
<feature type="compositionally biased region" description="Basic and acidic residues" evidence="1">
    <location>
        <begin position="69"/>
        <end position="85"/>
    </location>
</feature>
<keyword evidence="3" id="KW-1185">Reference proteome</keyword>
<feature type="compositionally biased region" description="Polar residues" evidence="1">
    <location>
        <begin position="26"/>
        <end position="42"/>
    </location>
</feature>
<dbReference type="Proteomes" id="UP001446871">
    <property type="component" value="Unassembled WGS sequence"/>
</dbReference>
<accession>A0ABR1UPT3</accession>
<proteinExistence type="predicted"/>
<feature type="compositionally biased region" description="Low complexity" evidence="1">
    <location>
        <begin position="43"/>
        <end position="63"/>
    </location>
</feature>
<feature type="region of interest" description="Disordered" evidence="1">
    <location>
        <begin position="16"/>
        <end position="85"/>
    </location>
</feature>
<organism evidence="2 3">
    <name type="scientific">Apiospora saccharicola</name>
    <dbReference type="NCBI Taxonomy" id="335842"/>
    <lineage>
        <taxon>Eukaryota</taxon>
        <taxon>Fungi</taxon>
        <taxon>Dikarya</taxon>
        <taxon>Ascomycota</taxon>
        <taxon>Pezizomycotina</taxon>
        <taxon>Sordariomycetes</taxon>
        <taxon>Xylariomycetidae</taxon>
        <taxon>Amphisphaeriales</taxon>
        <taxon>Apiosporaceae</taxon>
        <taxon>Apiospora</taxon>
    </lineage>
</organism>